<dbReference type="PRINTS" id="PR00385">
    <property type="entry name" value="P450"/>
</dbReference>
<reference evidence="17" key="1">
    <citation type="submission" date="2025-08" db="UniProtKB">
        <authorList>
            <consortium name="RefSeq"/>
        </authorList>
    </citation>
    <scope>IDENTIFICATION</scope>
    <source>
        <tissue evidence="17">Gonads</tissue>
    </source>
</reference>
<organism evidence="16 17">
    <name type="scientific">Sitophilus oryzae</name>
    <name type="common">Rice weevil</name>
    <name type="synonym">Curculio oryzae</name>
    <dbReference type="NCBI Taxonomy" id="7048"/>
    <lineage>
        <taxon>Eukaryota</taxon>
        <taxon>Metazoa</taxon>
        <taxon>Ecdysozoa</taxon>
        <taxon>Arthropoda</taxon>
        <taxon>Hexapoda</taxon>
        <taxon>Insecta</taxon>
        <taxon>Pterygota</taxon>
        <taxon>Neoptera</taxon>
        <taxon>Endopterygota</taxon>
        <taxon>Coleoptera</taxon>
        <taxon>Polyphaga</taxon>
        <taxon>Cucujiformia</taxon>
        <taxon>Curculionidae</taxon>
        <taxon>Dryophthorinae</taxon>
        <taxon>Sitophilus</taxon>
    </lineage>
</organism>
<gene>
    <name evidence="17" type="primary">LOC115886395</name>
</gene>
<name>A0A6J2YDB4_SITOR</name>
<comment type="similarity">
    <text evidence="4 14">Belongs to the cytochrome P450 family.</text>
</comment>
<evidence type="ECO:0000256" key="12">
    <source>
        <dbReference type="ARBA" id="ARBA00023136"/>
    </source>
</evidence>
<dbReference type="PANTHER" id="PTHR24292">
    <property type="entry name" value="CYTOCHROME P450"/>
    <property type="match status" value="1"/>
</dbReference>
<evidence type="ECO:0000256" key="7">
    <source>
        <dbReference type="ARBA" id="ARBA00022824"/>
    </source>
</evidence>
<dbReference type="RefSeq" id="XP_030761382.1">
    <property type="nucleotide sequence ID" value="XM_030905522.1"/>
</dbReference>
<keyword evidence="15" id="KW-0812">Transmembrane</keyword>
<dbReference type="InterPro" id="IPR001128">
    <property type="entry name" value="Cyt_P450"/>
</dbReference>
<dbReference type="FunFam" id="1.10.630.10:FF:000042">
    <property type="entry name" value="Cytochrome P450"/>
    <property type="match status" value="1"/>
</dbReference>
<evidence type="ECO:0000256" key="13">
    <source>
        <dbReference type="PIRSR" id="PIRSR602401-1"/>
    </source>
</evidence>
<keyword evidence="16" id="KW-1185">Reference proteome</keyword>
<dbReference type="Gene3D" id="1.10.630.10">
    <property type="entry name" value="Cytochrome P450"/>
    <property type="match status" value="1"/>
</dbReference>
<dbReference type="GO" id="GO:0016705">
    <property type="term" value="F:oxidoreductase activity, acting on paired donors, with incorporation or reduction of molecular oxygen"/>
    <property type="evidence" value="ECO:0007669"/>
    <property type="project" value="InterPro"/>
</dbReference>
<keyword evidence="10 13" id="KW-0408">Iron</keyword>
<evidence type="ECO:0000256" key="5">
    <source>
        <dbReference type="ARBA" id="ARBA00022617"/>
    </source>
</evidence>
<dbReference type="SUPFAM" id="SSF48264">
    <property type="entry name" value="Cytochrome P450"/>
    <property type="match status" value="1"/>
</dbReference>
<dbReference type="InterPro" id="IPR002401">
    <property type="entry name" value="Cyt_P450_E_grp-I"/>
</dbReference>
<evidence type="ECO:0000256" key="2">
    <source>
        <dbReference type="ARBA" id="ARBA00004174"/>
    </source>
</evidence>
<accession>A0A6J2YDB4</accession>
<dbReference type="InterPro" id="IPR050476">
    <property type="entry name" value="Insect_CytP450_Detox"/>
</dbReference>
<dbReference type="PROSITE" id="PS00086">
    <property type="entry name" value="CYTOCHROME_P450"/>
    <property type="match status" value="1"/>
</dbReference>
<feature type="binding site" description="axial binding residue" evidence="13">
    <location>
        <position position="431"/>
    </location>
    <ligand>
        <name>heme</name>
        <dbReference type="ChEBI" id="CHEBI:30413"/>
    </ligand>
    <ligandPart>
        <name>Fe</name>
        <dbReference type="ChEBI" id="CHEBI:18248"/>
    </ligandPart>
</feature>
<dbReference type="Pfam" id="PF00067">
    <property type="entry name" value="p450"/>
    <property type="match status" value="1"/>
</dbReference>
<dbReference type="GO" id="GO:0004497">
    <property type="term" value="F:monooxygenase activity"/>
    <property type="evidence" value="ECO:0007669"/>
    <property type="project" value="UniProtKB-KW"/>
</dbReference>
<dbReference type="Proteomes" id="UP000504635">
    <property type="component" value="Unplaced"/>
</dbReference>
<dbReference type="PRINTS" id="PR00463">
    <property type="entry name" value="EP450I"/>
</dbReference>
<keyword evidence="7" id="KW-0256">Endoplasmic reticulum</keyword>
<evidence type="ECO:0000256" key="8">
    <source>
        <dbReference type="ARBA" id="ARBA00022848"/>
    </source>
</evidence>
<dbReference type="GO" id="GO:0005789">
    <property type="term" value="C:endoplasmic reticulum membrane"/>
    <property type="evidence" value="ECO:0007669"/>
    <property type="project" value="UniProtKB-SubCell"/>
</dbReference>
<keyword evidence="12 15" id="KW-0472">Membrane</keyword>
<keyword evidence="6 13" id="KW-0479">Metal-binding</keyword>
<evidence type="ECO:0000256" key="15">
    <source>
        <dbReference type="SAM" id="Phobius"/>
    </source>
</evidence>
<keyword evidence="15" id="KW-1133">Transmembrane helix</keyword>
<comment type="subcellular location">
    <subcellularLocation>
        <location evidence="3">Endoplasmic reticulum membrane</location>
        <topology evidence="3">Peripheral membrane protein</topology>
    </subcellularLocation>
    <subcellularLocation>
        <location evidence="2">Microsome membrane</location>
        <topology evidence="2">Peripheral membrane protein</topology>
    </subcellularLocation>
</comment>
<dbReference type="OrthoDB" id="2789670at2759"/>
<proteinExistence type="inferred from homology"/>
<protein>
    <submittedName>
        <fullName evidence="17">Cytochrome P450 6A1-like isoform X2</fullName>
    </submittedName>
</protein>
<evidence type="ECO:0000256" key="11">
    <source>
        <dbReference type="ARBA" id="ARBA00023033"/>
    </source>
</evidence>
<evidence type="ECO:0000313" key="16">
    <source>
        <dbReference type="Proteomes" id="UP000504635"/>
    </source>
</evidence>
<dbReference type="PANTHER" id="PTHR24292:SF100">
    <property type="entry name" value="CYTOCHROME P450 6A16, ISOFORM B-RELATED"/>
    <property type="match status" value="1"/>
</dbReference>
<evidence type="ECO:0000256" key="9">
    <source>
        <dbReference type="ARBA" id="ARBA00023002"/>
    </source>
</evidence>
<keyword evidence="5 13" id="KW-0349">Heme</keyword>
<feature type="transmembrane region" description="Helical" evidence="15">
    <location>
        <begin position="208"/>
        <end position="228"/>
    </location>
</feature>
<dbReference type="GO" id="GO:0020037">
    <property type="term" value="F:heme binding"/>
    <property type="evidence" value="ECO:0007669"/>
    <property type="project" value="InterPro"/>
</dbReference>
<evidence type="ECO:0000256" key="4">
    <source>
        <dbReference type="ARBA" id="ARBA00010617"/>
    </source>
</evidence>
<comment type="cofactor">
    <cofactor evidence="1 13">
        <name>heme</name>
        <dbReference type="ChEBI" id="CHEBI:30413"/>
    </cofactor>
</comment>
<dbReference type="InterPro" id="IPR017972">
    <property type="entry name" value="Cyt_P450_CS"/>
</dbReference>
<keyword evidence="8" id="KW-0492">Microsome</keyword>
<sequence>MLLVYGFLVSFLFLFYVKWKLTYWKRRALFQLEPEFFFGNTRHEVLGSAPKFEVFLERYRYLKSLNQKHGGMYAFVDPWYIPIEHNIIKNILQNDFAHFESHGMYHHPKDIVSMNLFNIEGEAWRELRVKLTPSFSSMKIKTMFQTLLDKYVILERLIDSYSSSDQPMNIKEITRRFTSDVIGSCGFGVESNSMEHPDNDFTKTAMDFLYAGLFKFFLIETFPAWLLANLGMRMNGRKTTKFFMDFMTGTIQYREKNNLSRSDFLQLLLEMKSNKDMTDNEIIAQCFLFFIAGFETSSITSMFAMFELAQNEKIQNKLREEIRSVLKKHGNLCYEAVMEMDYLDKVVNETLRKFPPGAVIPRRCTKTYKVPGTEVVIEKGTRVIIPVWGLHRDPEFYPNPEEFNPENFSTENKAKRPDIAYIPFGEGPRMCIGLRFGVLQTKLALIALLRNFKHTLNSRTKTPIEIDPEAIFVLNIKGDVWLNVSKV</sequence>
<dbReference type="GeneID" id="115886395"/>
<dbReference type="GO" id="GO:0005506">
    <property type="term" value="F:iron ion binding"/>
    <property type="evidence" value="ECO:0007669"/>
    <property type="project" value="InterPro"/>
</dbReference>
<dbReference type="AlphaFoldDB" id="A0A6J2YDB4"/>
<dbReference type="CDD" id="cd11056">
    <property type="entry name" value="CYP6-like"/>
    <property type="match status" value="1"/>
</dbReference>
<keyword evidence="11 14" id="KW-0503">Monooxygenase</keyword>
<evidence type="ECO:0000256" key="3">
    <source>
        <dbReference type="ARBA" id="ARBA00004406"/>
    </source>
</evidence>
<evidence type="ECO:0000256" key="6">
    <source>
        <dbReference type="ARBA" id="ARBA00022723"/>
    </source>
</evidence>
<keyword evidence="9 14" id="KW-0560">Oxidoreductase</keyword>
<dbReference type="InterPro" id="IPR036396">
    <property type="entry name" value="Cyt_P450_sf"/>
</dbReference>
<evidence type="ECO:0000256" key="1">
    <source>
        <dbReference type="ARBA" id="ARBA00001971"/>
    </source>
</evidence>
<feature type="transmembrane region" description="Helical" evidence="15">
    <location>
        <begin position="282"/>
        <end position="306"/>
    </location>
</feature>
<evidence type="ECO:0000313" key="17">
    <source>
        <dbReference type="RefSeq" id="XP_030761382.1"/>
    </source>
</evidence>
<evidence type="ECO:0000256" key="10">
    <source>
        <dbReference type="ARBA" id="ARBA00023004"/>
    </source>
</evidence>
<evidence type="ECO:0000256" key="14">
    <source>
        <dbReference type="RuleBase" id="RU000461"/>
    </source>
</evidence>